<keyword evidence="7" id="KW-1133">Transmembrane helix</keyword>
<dbReference type="RefSeq" id="XP_067759961.1">
    <property type="nucleotide sequence ID" value="XM_067903529.1"/>
</dbReference>
<evidence type="ECO:0000256" key="2">
    <source>
        <dbReference type="ARBA" id="ARBA00022741"/>
    </source>
</evidence>
<feature type="compositionally biased region" description="Low complexity" evidence="6">
    <location>
        <begin position="1102"/>
        <end position="1123"/>
    </location>
</feature>
<dbReference type="SUPFAM" id="SSF56112">
    <property type="entry name" value="Protein kinase-like (PK-like)"/>
    <property type="match status" value="1"/>
</dbReference>
<evidence type="ECO:0000256" key="6">
    <source>
        <dbReference type="SAM" id="MobiDB-lite"/>
    </source>
</evidence>
<evidence type="ECO:0000256" key="5">
    <source>
        <dbReference type="PROSITE-ProRule" id="PRU10141"/>
    </source>
</evidence>
<comment type="caution">
    <text evidence="9">The sequence shown here is derived from an EMBL/GenBank/DDBJ whole genome shotgun (WGS) entry which is preliminary data.</text>
</comment>
<feature type="compositionally biased region" description="Basic and acidic residues" evidence="6">
    <location>
        <begin position="363"/>
        <end position="373"/>
    </location>
</feature>
<keyword evidence="10" id="KW-1185">Reference proteome</keyword>
<dbReference type="PANTHER" id="PTHR48016:SF56">
    <property type="entry name" value="MAPKK KINASE"/>
    <property type="match status" value="1"/>
</dbReference>
<organism evidence="9 10">
    <name type="scientific">Porcisia hertigi</name>
    <dbReference type="NCBI Taxonomy" id="2761500"/>
    <lineage>
        <taxon>Eukaryota</taxon>
        <taxon>Discoba</taxon>
        <taxon>Euglenozoa</taxon>
        <taxon>Kinetoplastea</taxon>
        <taxon>Metakinetoplastina</taxon>
        <taxon>Trypanosomatida</taxon>
        <taxon>Trypanosomatidae</taxon>
        <taxon>Leishmaniinae</taxon>
        <taxon>Porcisia</taxon>
    </lineage>
</organism>
<dbReference type="InterPro" id="IPR050538">
    <property type="entry name" value="MAP_kinase_kinase_kinase"/>
</dbReference>
<reference evidence="9 10" key="1">
    <citation type="submission" date="2021-02" db="EMBL/GenBank/DDBJ databases">
        <title>Porcisia hertigi Genome sequencing and assembly.</title>
        <authorList>
            <person name="Almutairi H."/>
            <person name="Gatherer D."/>
        </authorList>
    </citation>
    <scope>NUCLEOTIDE SEQUENCE [LARGE SCALE GENOMIC DNA]</scope>
    <source>
        <strain evidence="9 10">C119</strain>
    </source>
</reference>
<dbReference type="EMBL" id="JAFJZO010000002">
    <property type="protein sequence ID" value="KAG5512128.1"/>
    <property type="molecule type" value="Genomic_DNA"/>
</dbReference>
<feature type="region of interest" description="Disordered" evidence="6">
    <location>
        <begin position="1025"/>
        <end position="1046"/>
    </location>
</feature>
<dbReference type="PROSITE" id="PS50011">
    <property type="entry name" value="PROTEIN_KINASE_DOM"/>
    <property type="match status" value="1"/>
</dbReference>
<dbReference type="InterPro" id="IPR017441">
    <property type="entry name" value="Protein_kinase_ATP_BS"/>
</dbReference>
<dbReference type="SMART" id="SM00220">
    <property type="entry name" value="S_TKc"/>
    <property type="match status" value="1"/>
</dbReference>
<dbReference type="OrthoDB" id="40902at2759"/>
<evidence type="ECO:0000259" key="8">
    <source>
        <dbReference type="PROSITE" id="PS50011"/>
    </source>
</evidence>
<feature type="transmembrane region" description="Helical" evidence="7">
    <location>
        <begin position="575"/>
        <end position="596"/>
    </location>
</feature>
<name>A0A836LM71_9TRYP</name>
<dbReference type="PROSITE" id="PS00107">
    <property type="entry name" value="PROTEIN_KINASE_ATP"/>
    <property type="match status" value="1"/>
</dbReference>
<dbReference type="InterPro" id="IPR000719">
    <property type="entry name" value="Prot_kinase_dom"/>
</dbReference>
<feature type="compositionally biased region" description="Low complexity" evidence="6">
    <location>
        <begin position="1379"/>
        <end position="1391"/>
    </location>
</feature>
<dbReference type="KEGG" id="phet:94293606"/>
<evidence type="ECO:0000256" key="1">
    <source>
        <dbReference type="ARBA" id="ARBA00022679"/>
    </source>
</evidence>
<feature type="region of interest" description="Disordered" evidence="6">
    <location>
        <begin position="821"/>
        <end position="846"/>
    </location>
</feature>
<feature type="region of interest" description="Disordered" evidence="6">
    <location>
        <begin position="22"/>
        <end position="93"/>
    </location>
</feature>
<keyword evidence="2 5" id="KW-0547">Nucleotide-binding</keyword>
<evidence type="ECO:0000256" key="7">
    <source>
        <dbReference type="SAM" id="Phobius"/>
    </source>
</evidence>
<feature type="transmembrane region" description="Helical" evidence="7">
    <location>
        <begin position="603"/>
        <end position="628"/>
    </location>
</feature>
<dbReference type="InterPro" id="IPR011009">
    <property type="entry name" value="Kinase-like_dom_sf"/>
</dbReference>
<evidence type="ECO:0000256" key="3">
    <source>
        <dbReference type="ARBA" id="ARBA00022777"/>
    </source>
</evidence>
<dbReference type="InterPro" id="IPR008271">
    <property type="entry name" value="Ser/Thr_kinase_AS"/>
</dbReference>
<feature type="region of interest" description="Disordered" evidence="6">
    <location>
        <begin position="1374"/>
        <end position="1466"/>
    </location>
</feature>
<feature type="domain" description="Protein kinase" evidence="8">
    <location>
        <begin position="1047"/>
        <end position="1355"/>
    </location>
</feature>
<keyword evidence="3" id="KW-0418">Kinase</keyword>
<dbReference type="GO" id="GO:0005524">
    <property type="term" value="F:ATP binding"/>
    <property type="evidence" value="ECO:0007669"/>
    <property type="project" value="UniProtKB-UniRule"/>
</dbReference>
<keyword evidence="4 5" id="KW-0067">ATP-binding</keyword>
<feature type="compositionally biased region" description="Basic and acidic residues" evidence="6">
    <location>
        <begin position="333"/>
        <end position="342"/>
    </location>
</feature>
<dbReference type="PANTHER" id="PTHR48016">
    <property type="entry name" value="MAP KINASE KINASE KINASE SSK2-RELATED-RELATED"/>
    <property type="match status" value="1"/>
</dbReference>
<proteinExistence type="predicted"/>
<feature type="compositionally biased region" description="Polar residues" evidence="6">
    <location>
        <begin position="831"/>
        <end position="843"/>
    </location>
</feature>
<protein>
    <recommendedName>
        <fullName evidence="8">Protein kinase domain-containing protein</fullName>
    </recommendedName>
</protein>
<dbReference type="Pfam" id="PF00069">
    <property type="entry name" value="Pkinase"/>
    <property type="match status" value="1"/>
</dbReference>
<evidence type="ECO:0000313" key="10">
    <source>
        <dbReference type="Proteomes" id="UP000674318"/>
    </source>
</evidence>
<gene>
    <name evidence="9" type="ORF">JKF63_07593</name>
</gene>
<keyword evidence="7" id="KW-0812">Transmembrane</keyword>
<feature type="binding site" evidence="5">
    <location>
        <position position="1076"/>
    </location>
    <ligand>
        <name>ATP</name>
        <dbReference type="ChEBI" id="CHEBI:30616"/>
    </ligand>
</feature>
<keyword evidence="1" id="KW-0808">Transferase</keyword>
<dbReference type="PROSITE" id="PS00108">
    <property type="entry name" value="PROTEIN_KINASE_ST"/>
    <property type="match status" value="1"/>
</dbReference>
<feature type="region of interest" description="Disordered" evidence="6">
    <location>
        <begin position="1084"/>
        <end position="1133"/>
    </location>
</feature>
<dbReference type="Proteomes" id="UP000674318">
    <property type="component" value="Chromosome 2"/>
</dbReference>
<evidence type="ECO:0000313" key="9">
    <source>
        <dbReference type="EMBL" id="KAG5512128.1"/>
    </source>
</evidence>
<feature type="region of interest" description="Disordered" evidence="6">
    <location>
        <begin position="724"/>
        <end position="758"/>
    </location>
</feature>
<feature type="region of interest" description="Disordered" evidence="6">
    <location>
        <begin position="333"/>
        <end position="404"/>
    </location>
</feature>
<dbReference type="Gene3D" id="1.10.510.10">
    <property type="entry name" value="Transferase(Phosphotransferase) domain 1"/>
    <property type="match status" value="1"/>
</dbReference>
<evidence type="ECO:0000256" key="4">
    <source>
        <dbReference type="ARBA" id="ARBA00022840"/>
    </source>
</evidence>
<sequence>MQPHESRAHCQSAEVSEVDSYATLAPANVTPAPQQISTTPGMERLPGVDDARRRSFSISKPNGSRGPGSKTLGSEIAVSQSNHLSGRSDKEYRTEGTDFDCNNLGGNDQARHCPTLVSRSCIKSDASVKTFALRHHLPGNGGANDEQVQGNVDNVKKSVFSVDRPAAFDDRTRVFHNFHDQNVSQTAAVTCLTEAEATVPSALYSEMDAGAKRCSGESEKFIPPLRQQLGSLSEGERALCHRGCFTSSTALIAGHTSSHNCVQVELPGTGRGSTLKSGNIEEAKVSSSHTAFVSTSRLLDTSVVTEDATHSRKVARALREMLSISDRDCAGFSTRHEGDDSPKANSTAAVENPVHRNIASRVGDNDGSTRDTHCLYGNENPGAQSSTTQEELHARSVSNGAGGGGGGHYKTDGLGDGLCFASYRGELEWLQVPSLFYLFANIIKWNELQLQRRESQVHTEESHSRLSNASFSLVSIWTQNRERELRTLEGRISFAIHELQGVYLNPLLVGWSKPKLRSLVADVASIWGKKGPYSPEFSRVSGLLFDAISKEQSCQLRSTCLLSVRQWLGDAQHRWTVTCLLMTLLSISILCIAFLTQFRDTQVILCIALLVLLGVAAVLMSVIALFVLHHNTYADTAAKYFREEAVRTAQQKMEEEELEEEGGDGSMGTNGHLAAVRAHRNAAVGGGRGGHRAGDNHDIMGAEDEYMENEISLAVRNLRALTEGRTHPDPHAPPYHSPSNQPQNGKRGGGRTGYSFFDGIALGDENDASLNSRSLQTCDPSRKQIERNPVKSAYLGCVTFEQKQRTQIGHHHAHVAHERVRPPEGLHSGGHTMQNGTDDTTGVQGRRTLDDSCVIGNEDQLARGVREGHNIMGPVEQRLPRSIDLRENVNVTVVVFCSNVGVLSQVAPSLWERNFMVLCVTNFDALVTAVQQHSERCRVILICALDVAEGSPALGTALLWRSVENRPVFFFSFSPTGYPASVPLSARLLVPFSLTVLNTLYLVGIGVGADLGCISFPALLQGGGGEAREEEQRQDPSPSQPFQVPPYTLGRRLGGGAFGNVFEAEMEHTGAKCAVKRMYLKEDSAQDEEQQVQPGSSGGAGARAMGSSSLTTGVSSTTPSPGGEAAGTTEKEMMCEETSEVGTQLREIAQEVEIMSSLQHPNIVRYYYCERDDNCISIFMELCTGGSLRSLIHSGKLVNPPEIKLLLREIISAVSYLHNMRIVHRDLKPDNVLFRQGHIKITDFGTAVHKHGGDLRLLKGTFAYMAPEILVGDPYGRACDVWSIGCIAAEVLSVELPQHALGLPEMCEYYRAMGENSELPIECDVPGVRDFLLACLQRNPNERSTAAELFYHPILQPRDTSIHAWMVEVVARHRRTQRHQQQQTFHRNGLSGRTGTGASGAGGGNHHASSKTLNNSGGVEGAHIGEGFDLHSDGGDAESLDSSQLMGQPPPPDSELTASARTERSC</sequence>
<feature type="compositionally biased region" description="Polar residues" evidence="6">
    <location>
        <begin position="31"/>
        <end position="40"/>
    </location>
</feature>
<feature type="compositionally biased region" description="Gly residues" evidence="6">
    <location>
        <begin position="1392"/>
        <end position="1405"/>
    </location>
</feature>
<keyword evidence="7" id="KW-0472">Membrane</keyword>
<dbReference type="GO" id="GO:0004672">
    <property type="term" value="F:protein kinase activity"/>
    <property type="evidence" value="ECO:0007669"/>
    <property type="project" value="InterPro"/>
</dbReference>
<dbReference type="Gene3D" id="3.30.200.20">
    <property type="entry name" value="Phosphorylase Kinase, domain 1"/>
    <property type="match status" value="1"/>
</dbReference>
<accession>A0A836LM71</accession>
<dbReference type="GeneID" id="94293606"/>